<dbReference type="Proteomes" id="UP001457282">
    <property type="component" value="Unassembled WGS sequence"/>
</dbReference>
<keyword evidence="3" id="KW-1185">Reference proteome</keyword>
<dbReference type="Gene3D" id="3.60.10.10">
    <property type="entry name" value="Endonuclease/exonuclease/phosphatase"/>
    <property type="match status" value="1"/>
</dbReference>
<dbReference type="SUPFAM" id="SSF56219">
    <property type="entry name" value="DNase I-like"/>
    <property type="match status" value="1"/>
</dbReference>
<dbReference type="Pfam" id="PF03372">
    <property type="entry name" value="Exo_endo_phos"/>
    <property type="match status" value="1"/>
</dbReference>
<evidence type="ECO:0000259" key="1">
    <source>
        <dbReference type="Pfam" id="PF03372"/>
    </source>
</evidence>
<dbReference type="PANTHER" id="PTHR33710">
    <property type="entry name" value="BNAC02G09200D PROTEIN"/>
    <property type="match status" value="1"/>
</dbReference>
<dbReference type="GO" id="GO:0003824">
    <property type="term" value="F:catalytic activity"/>
    <property type="evidence" value="ECO:0007669"/>
    <property type="project" value="InterPro"/>
</dbReference>
<proteinExistence type="predicted"/>
<sequence length="422" mass="49615">MMHLSWNCQGLENPLTVQHLREITQSHKPVMVFLSETHQHSHYVNNVRKKLGYYKCSNVDPIKTAGGLSLWWKPDVSVEIHDSTNFFIDTTVSFVKSCTKARITWVYGPPYYSDKATFWSSWSNKKRGDGIPWLVIGDLNEMLWQHEMEGGVPWSLNRNIFLKAFLDSNNLFDIGFKGQQFTWAKKEFGEVVIQERLDRGLINDDWLLAWPDSCVTHLTRLGSDHCPILFEHCPALEKRRPTFKFEAYWVDDAECFPLIEANWRNTSHSSNQQLWKKNLSTCRNQLAKWSNRRFTQNRLEIVHSLKELDHLQCHRPDTSSFEQSAISSRLNSLWEIEEKKWHQRSRINWLQAGDANTRFFHLTTLHRRQTNRILKIANEDGYWIVGEKLIRQAFETEFKKIYTSMGPRDWGGLIMWGSTSGY</sequence>
<reference evidence="2 3" key="1">
    <citation type="journal article" date="2023" name="G3 (Bethesda)">
        <title>A chromosome-length genome assembly and annotation of blackberry (Rubus argutus, cv. 'Hillquist').</title>
        <authorList>
            <person name="Bruna T."/>
            <person name="Aryal R."/>
            <person name="Dudchenko O."/>
            <person name="Sargent D.J."/>
            <person name="Mead D."/>
            <person name="Buti M."/>
            <person name="Cavallini A."/>
            <person name="Hytonen T."/>
            <person name="Andres J."/>
            <person name="Pham M."/>
            <person name="Weisz D."/>
            <person name="Mascagni F."/>
            <person name="Usai G."/>
            <person name="Natali L."/>
            <person name="Bassil N."/>
            <person name="Fernandez G.E."/>
            <person name="Lomsadze A."/>
            <person name="Armour M."/>
            <person name="Olukolu B."/>
            <person name="Poorten T."/>
            <person name="Britton C."/>
            <person name="Davik J."/>
            <person name="Ashrafi H."/>
            <person name="Aiden E.L."/>
            <person name="Borodovsky M."/>
            <person name="Worthington M."/>
        </authorList>
    </citation>
    <scope>NUCLEOTIDE SEQUENCE [LARGE SCALE GENOMIC DNA]</scope>
    <source>
        <strain evidence="2">PI 553951</strain>
    </source>
</reference>
<name>A0AAW1WTA3_RUBAR</name>
<dbReference type="InterPro" id="IPR005135">
    <property type="entry name" value="Endo/exonuclease/phosphatase"/>
</dbReference>
<comment type="caution">
    <text evidence="2">The sequence shown here is derived from an EMBL/GenBank/DDBJ whole genome shotgun (WGS) entry which is preliminary data.</text>
</comment>
<evidence type="ECO:0000313" key="3">
    <source>
        <dbReference type="Proteomes" id="UP001457282"/>
    </source>
</evidence>
<accession>A0AAW1WTA3</accession>
<dbReference type="PANTHER" id="PTHR33710:SF71">
    <property type="entry name" value="ENDONUCLEASE_EXONUCLEASE_PHOSPHATASE DOMAIN-CONTAINING PROTEIN"/>
    <property type="match status" value="1"/>
</dbReference>
<gene>
    <name evidence="2" type="ORF">M0R45_023761</name>
</gene>
<dbReference type="EMBL" id="JBEDUW010000005">
    <property type="protein sequence ID" value="KAK9926535.1"/>
    <property type="molecule type" value="Genomic_DNA"/>
</dbReference>
<dbReference type="InterPro" id="IPR036691">
    <property type="entry name" value="Endo/exonu/phosph_ase_sf"/>
</dbReference>
<evidence type="ECO:0000313" key="2">
    <source>
        <dbReference type="EMBL" id="KAK9926535.1"/>
    </source>
</evidence>
<protein>
    <recommendedName>
        <fullName evidence="1">Endonuclease/exonuclease/phosphatase domain-containing protein</fullName>
    </recommendedName>
</protein>
<organism evidence="2 3">
    <name type="scientific">Rubus argutus</name>
    <name type="common">Southern blackberry</name>
    <dbReference type="NCBI Taxonomy" id="59490"/>
    <lineage>
        <taxon>Eukaryota</taxon>
        <taxon>Viridiplantae</taxon>
        <taxon>Streptophyta</taxon>
        <taxon>Embryophyta</taxon>
        <taxon>Tracheophyta</taxon>
        <taxon>Spermatophyta</taxon>
        <taxon>Magnoliopsida</taxon>
        <taxon>eudicotyledons</taxon>
        <taxon>Gunneridae</taxon>
        <taxon>Pentapetalae</taxon>
        <taxon>rosids</taxon>
        <taxon>fabids</taxon>
        <taxon>Rosales</taxon>
        <taxon>Rosaceae</taxon>
        <taxon>Rosoideae</taxon>
        <taxon>Rosoideae incertae sedis</taxon>
        <taxon>Rubus</taxon>
    </lineage>
</organism>
<dbReference type="AlphaFoldDB" id="A0AAW1WTA3"/>
<feature type="domain" description="Endonuclease/exonuclease/phosphatase" evidence="1">
    <location>
        <begin position="4"/>
        <end position="225"/>
    </location>
</feature>